<reference evidence="7" key="1">
    <citation type="submission" date="2022-12" db="EMBL/GenBank/DDBJ databases">
        <authorList>
            <person name="Brejova B."/>
        </authorList>
    </citation>
    <scope>NUCLEOTIDE SEQUENCE</scope>
</reference>
<evidence type="ECO:0000256" key="1">
    <source>
        <dbReference type="ARBA" id="ARBA00022723"/>
    </source>
</evidence>
<evidence type="ECO:0000256" key="4">
    <source>
        <dbReference type="ARBA" id="ARBA00023242"/>
    </source>
</evidence>
<dbReference type="OrthoDB" id="30343at2759"/>
<evidence type="ECO:0000313" key="8">
    <source>
        <dbReference type="Proteomes" id="UP001152885"/>
    </source>
</evidence>
<sequence>MESNDGDKISTDQYGRKKWNIKIYEQEAKRKPKKEDNLDSKYLLSNDSSNGYLNHRNRLLNETLNKVKKYNLINPELSLSNKRFGFYCPICELTFKDNLKLIDHLNSPQHVQKSTQLNKKDGDDTDLLDGGIRRASLNEVIRTIEKLIAKNIKEKENGELGNSEGLSFHERVQRRVEFENNKRQKRQEKRQLNKLKKKKLDAVDGGDDVHEMMGFKSFGSTKK</sequence>
<dbReference type="InterPro" id="IPR040107">
    <property type="entry name" value="Snu23"/>
</dbReference>
<dbReference type="GO" id="GO:0008270">
    <property type="term" value="F:zinc ion binding"/>
    <property type="evidence" value="ECO:0007669"/>
    <property type="project" value="UniProtKB-KW"/>
</dbReference>
<accession>A0A9W4X8U4</accession>
<organism evidence="7 8">
    <name type="scientific">Candida verbasci</name>
    <dbReference type="NCBI Taxonomy" id="1227364"/>
    <lineage>
        <taxon>Eukaryota</taxon>
        <taxon>Fungi</taxon>
        <taxon>Dikarya</taxon>
        <taxon>Ascomycota</taxon>
        <taxon>Saccharomycotina</taxon>
        <taxon>Pichiomycetes</taxon>
        <taxon>Debaryomycetaceae</taxon>
        <taxon>Candida/Lodderomyces clade</taxon>
        <taxon>Candida</taxon>
    </lineage>
</organism>
<keyword evidence="8" id="KW-1185">Reference proteome</keyword>
<dbReference type="Proteomes" id="UP001152885">
    <property type="component" value="Unassembled WGS sequence"/>
</dbReference>
<feature type="compositionally biased region" description="Basic residues" evidence="5">
    <location>
        <begin position="183"/>
        <end position="199"/>
    </location>
</feature>
<feature type="domain" description="C2H2-type" evidence="6">
    <location>
        <begin position="88"/>
        <end position="110"/>
    </location>
</feature>
<feature type="region of interest" description="Disordered" evidence="5">
    <location>
        <begin position="175"/>
        <end position="206"/>
    </location>
</feature>
<proteinExistence type="predicted"/>
<dbReference type="GO" id="GO:0046540">
    <property type="term" value="C:U4/U6 x U5 tri-snRNP complex"/>
    <property type="evidence" value="ECO:0007669"/>
    <property type="project" value="TreeGrafter"/>
</dbReference>
<dbReference type="PANTHER" id="PTHR45986:SF1">
    <property type="entry name" value="ZINC FINGER MATRIN-TYPE PROTEIN 2"/>
    <property type="match status" value="1"/>
</dbReference>
<dbReference type="Pfam" id="PF12874">
    <property type="entry name" value="zf-met"/>
    <property type="match status" value="1"/>
</dbReference>
<dbReference type="SUPFAM" id="SSF57667">
    <property type="entry name" value="beta-beta-alpha zinc fingers"/>
    <property type="match status" value="1"/>
</dbReference>
<keyword evidence="2" id="KW-0863">Zinc-finger</keyword>
<comment type="caution">
    <text evidence="7">The sequence shown here is derived from an EMBL/GenBank/DDBJ whole genome shotgun (WGS) entry which is preliminary data.</text>
</comment>
<dbReference type="PROSITE" id="PS00028">
    <property type="entry name" value="ZINC_FINGER_C2H2_1"/>
    <property type="match status" value="1"/>
</dbReference>
<evidence type="ECO:0000259" key="6">
    <source>
        <dbReference type="PROSITE" id="PS00028"/>
    </source>
</evidence>
<evidence type="ECO:0000256" key="3">
    <source>
        <dbReference type="ARBA" id="ARBA00022833"/>
    </source>
</evidence>
<dbReference type="GO" id="GO:0005681">
    <property type="term" value="C:spliceosomal complex"/>
    <property type="evidence" value="ECO:0007669"/>
    <property type="project" value="InterPro"/>
</dbReference>
<name>A0A9W4X8U4_9ASCO</name>
<gene>
    <name evidence="7" type="ORF">CANVERA_P1149</name>
</gene>
<dbReference type="InterPro" id="IPR013087">
    <property type="entry name" value="Znf_C2H2_type"/>
</dbReference>
<dbReference type="InterPro" id="IPR036236">
    <property type="entry name" value="Znf_C2H2_sf"/>
</dbReference>
<dbReference type="GO" id="GO:0000398">
    <property type="term" value="P:mRNA splicing, via spliceosome"/>
    <property type="evidence" value="ECO:0007669"/>
    <property type="project" value="InterPro"/>
</dbReference>
<keyword evidence="3" id="KW-0862">Zinc</keyword>
<protein>
    <recommendedName>
        <fullName evidence="6">C2H2-type domain-containing protein</fullName>
    </recommendedName>
</protein>
<evidence type="ECO:0000256" key="5">
    <source>
        <dbReference type="SAM" id="MobiDB-lite"/>
    </source>
</evidence>
<dbReference type="AlphaFoldDB" id="A0A9W4X8U4"/>
<dbReference type="PANTHER" id="PTHR45986">
    <property type="entry name" value="ZINC FINGER MATRIN-TYPE PROTEIN 2"/>
    <property type="match status" value="1"/>
</dbReference>
<keyword evidence="4" id="KW-0539">Nucleus</keyword>
<keyword evidence="1" id="KW-0479">Metal-binding</keyword>
<dbReference type="EMBL" id="CANTUO010000001">
    <property type="protein sequence ID" value="CAI5756631.1"/>
    <property type="molecule type" value="Genomic_DNA"/>
</dbReference>
<evidence type="ECO:0000256" key="2">
    <source>
        <dbReference type="ARBA" id="ARBA00022771"/>
    </source>
</evidence>
<evidence type="ECO:0000313" key="7">
    <source>
        <dbReference type="EMBL" id="CAI5756631.1"/>
    </source>
</evidence>